<dbReference type="Pfam" id="PF14226">
    <property type="entry name" value="DIOX_N"/>
    <property type="match status" value="2"/>
</dbReference>
<evidence type="ECO:0000256" key="4">
    <source>
        <dbReference type="ARBA" id="ARBA00023004"/>
    </source>
</evidence>
<name>A0AAQ3SKB9_PASNO</name>
<protein>
    <recommendedName>
        <fullName evidence="5">Fe2OG dioxygenase domain-containing protein</fullName>
    </recommendedName>
</protein>
<organism evidence="6 7">
    <name type="scientific">Paspalum notatum var. saurae</name>
    <dbReference type="NCBI Taxonomy" id="547442"/>
    <lineage>
        <taxon>Eukaryota</taxon>
        <taxon>Viridiplantae</taxon>
        <taxon>Streptophyta</taxon>
        <taxon>Embryophyta</taxon>
        <taxon>Tracheophyta</taxon>
        <taxon>Spermatophyta</taxon>
        <taxon>Magnoliopsida</taxon>
        <taxon>Liliopsida</taxon>
        <taxon>Poales</taxon>
        <taxon>Poaceae</taxon>
        <taxon>PACMAD clade</taxon>
        <taxon>Panicoideae</taxon>
        <taxon>Andropogonodae</taxon>
        <taxon>Paspaleae</taxon>
        <taxon>Paspalinae</taxon>
        <taxon>Paspalum</taxon>
    </lineage>
</organism>
<feature type="domain" description="Fe2OG dioxygenase" evidence="5">
    <location>
        <begin position="636"/>
        <end position="738"/>
    </location>
</feature>
<evidence type="ECO:0000256" key="1">
    <source>
        <dbReference type="ARBA" id="ARBA00008056"/>
    </source>
</evidence>
<dbReference type="InterPro" id="IPR026992">
    <property type="entry name" value="DIOX_N"/>
</dbReference>
<dbReference type="InterPro" id="IPR044861">
    <property type="entry name" value="IPNS-like_FE2OG_OXY"/>
</dbReference>
<dbReference type="PANTHER" id="PTHR47991">
    <property type="entry name" value="OXOGLUTARATE/IRON-DEPENDENT DIOXYGENASE"/>
    <property type="match status" value="1"/>
</dbReference>
<evidence type="ECO:0000256" key="3">
    <source>
        <dbReference type="ARBA" id="ARBA00023002"/>
    </source>
</evidence>
<dbReference type="Pfam" id="PF03171">
    <property type="entry name" value="2OG-FeII_Oxy"/>
    <property type="match status" value="2"/>
</dbReference>
<dbReference type="FunFam" id="2.60.120.330:FF:000001">
    <property type="entry name" value="Protein SRG1"/>
    <property type="match status" value="2"/>
</dbReference>
<dbReference type="SUPFAM" id="SSF51197">
    <property type="entry name" value="Clavaminate synthase-like"/>
    <property type="match status" value="2"/>
</dbReference>
<dbReference type="AlphaFoldDB" id="A0AAQ3SKB9"/>
<reference evidence="6 7" key="1">
    <citation type="submission" date="2024-02" db="EMBL/GenBank/DDBJ databases">
        <title>High-quality chromosome-scale genome assembly of Pensacola bahiagrass (Paspalum notatum Flugge var. saurae).</title>
        <authorList>
            <person name="Vega J.M."/>
            <person name="Podio M."/>
            <person name="Orjuela J."/>
            <person name="Siena L.A."/>
            <person name="Pessino S.C."/>
            <person name="Combes M.C."/>
            <person name="Mariac C."/>
            <person name="Albertini E."/>
            <person name="Pupilli F."/>
            <person name="Ortiz J.P.A."/>
            <person name="Leblanc O."/>
        </authorList>
    </citation>
    <scope>NUCLEOTIDE SEQUENCE [LARGE SCALE GENOMIC DNA]</scope>
    <source>
        <strain evidence="6">R1</strain>
        <tissue evidence="6">Leaf</tissue>
    </source>
</reference>
<feature type="domain" description="Fe2OG dioxygenase" evidence="5">
    <location>
        <begin position="228"/>
        <end position="330"/>
    </location>
</feature>
<gene>
    <name evidence="6" type="ORF">U9M48_007440</name>
</gene>
<dbReference type="Proteomes" id="UP001341281">
    <property type="component" value="Chromosome 02"/>
</dbReference>
<dbReference type="InterPro" id="IPR050295">
    <property type="entry name" value="Plant_2OG-oxidoreductases"/>
</dbReference>
<keyword evidence="2" id="KW-0479">Metal-binding</keyword>
<keyword evidence="3" id="KW-0560">Oxidoreductase</keyword>
<dbReference type="PROSITE" id="PS51471">
    <property type="entry name" value="FE2OG_OXY"/>
    <property type="match status" value="2"/>
</dbReference>
<dbReference type="GO" id="GO:0016491">
    <property type="term" value="F:oxidoreductase activity"/>
    <property type="evidence" value="ECO:0007669"/>
    <property type="project" value="UniProtKB-KW"/>
</dbReference>
<accession>A0AAQ3SKB9</accession>
<comment type="similarity">
    <text evidence="1">Belongs to the iron/ascorbate-dependent oxidoreductase family.</text>
</comment>
<sequence>MAITMLAKQRERGIPIMAEAAREMGSLPVTNVQALAETCNSNGVDDDLQVPERYLIKEPSAEEVVAGGDSNCAIPVIDLDRLVDPRSSSSECAKLVSACRHWGFFQLINHGVPEQVIGNLKSDVVEFFKQPLQDKQECAQQPGGVEGYGQAFVVSEDQKLDWADMLYILVQPTESRDLRFWPTRPPSFRNSVDVYSSEAREVGYRLLESMAKGVGAEPATLRAVFQGQALGMRVNYYPPCRQAADRVLGLSPHTDADGLTLLFQINNDVHGLQVKKDGKWFAVEAMDGAFIVNVGDALEIMSNGKFTSVEHRAVIHPTKERTSVALFFFPSSDMIVGPLPEFMKGDQMRYRSTSFHDFMKQYFAEKLDGRKHLERLRLQAIDIMQYAYVHPCHEQFWRKNLRPSQIKALAPRQTALERGRGIPIMAETAREIGSLPVTNVQALAETCNTNEVDDDLQVPERYLSKEPNAEEVIAGGDGNCAIPVIDLDRLVDPRSSSSECAKLVSACRHWGFFQLINHGVPDQVIGNLKSDVVEFFKQPLEDKQECAQQPGNIEGYGQAFVVSEDQKLDWADMLYILVQPTESRDLRFWPTRPPSFRNSVDAYSLEATELGYRLLEFMAKGVGAESASLRGVFEGQPQGMRVNCYPACRQAADRVLGLSPHSDPGGLTLLLQINNDVHGLQVKKDGKWFAVEAMDGAFIVNVGDALEIMSNGKFTSVEHRAVIHPTKERTSVALFFFPSSDTIVGPLLEFTKGDEVRYTSTSYQDYMKQYFAEKLDGKKNLERLRLLEL</sequence>
<dbReference type="InterPro" id="IPR005123">
    <property type="entry name" value="Oxoglu/Fe-dep_dioxygenase_dom"/>
</dbReference>
<evidence type="ECO:0000313" key="6">
    <source>
        <dbReference type="EMBL" id="WVZ56986.1"/>
    </source>
</evidence>
<evidence type="ECO:0000313" key="7">
    <source>
        <dbReference type="Proteomes" id="UP001341281"/>
    </source>
</evidence>
<evidence type="ECO:0000256" key="2">
    <source>
        <dbReference type="ARBA" id="ARBA00022723"/>
    </source>
</evidence>
<dbReference type="GO" id="GO:0046872">
    <property type="term" value="F:metal ion binding"/>
    <property type="evidence" value="ECO:0007669"/>
    <property type="project" value="UniProtKB-KW"/>
</dbReference>
<proteinExistence type="inferred from homology"/>
<keyword evidence="7" id="KW-1185">Reference proteome</keyword>
<keyword evidence="4" id="KW-0408">Iron</keyword>
<dbReference type="InterPro" id="IPR027443">
    <property type="entry name" value="IPNS-like_sf"/>
</dbReference>
<dbReference type="Gene3D" id="2.60.120.330">
    <property type="entry name" value="B-lactam Antibiotic, Isopenicillin N Synthase, Chain"/>
    <property type="match status" value="2"/>
</dbReference>
<dbReference type="EMBL" id="CP144746">
    <property type="protein sequence ID" value="WVZ56986.1"/>
    <property type="molecule type" value="Genomic_DNA"/>
</dbReference>
<evidence type="ECO:0000259" key="5">
    <source>
        <dbReference type="PROSITE" id="PS51471"/>
    </source>
</evidence>